<dbReference type="PROSITE" id="PS50294">
    <property type="entry name" value="WD_REPEATS_REGION"/>
    <property type="match status" value="1"/>
</dbReference>
<keyword evidence="7" id="KW-1185">Reference proteome</keyword>
<dbReference type="GO" id="GO:0045943">
    <property type="term" value="P:positive regulation of transcription by RNA polymerase I"/>
    <property type="evidence" value="ECO:0007669"/>
    <property type="project" value="TreeGrafter"/>
</dbReference>
<accession>A0A5J4Z1R0</accession>
<gene>
    <name evidence="6" type="ORF">FVE85_0821</name>
</gene>
<dbReference type="PROSITE" id="PS50082">
    <property type="entry name" value="WD_REPEATS_2"/>
    <property type="match status" value="1"/>
</dbReference>
<keyword evidence="6" id="KW-0675">Receptor</keyword>
<dbReference type="EMBL" id="VRMN01000002">
    <property type="protein sequence ID" value="KAA8497092.1"/>
    <property type="molecule type" value="Genomic_DNA"/>
</dbReference>
<dbReference type="GO" id="GO:0005730">
    <property type="term" value="C:nucleolus"/>
    <property type="evidence" value="ECO:0007669"/>
    <property type="project" value="UniProtKB-SubCell"/>
</dbReference>
<dbReference type="InterPro" id="IPR001680">
    <property type="entry name" value="WD40_rpt"/>
</dbReference>
<dbReference type="GO" id="GO:0006364">
    <property type="term" value="P:rRNA processing"/>
    <property type="evidence" value="ECO:0007669"/>
    <property type="project" value="TreeGrafter"/>
</dbReference>
<dbReference type="AlphaFoldDB" id="A0A5J4Z1R0"/>
<keyword evidence="3" id="KW-0677">Repeat</keyword>
<keyword evidence="2 5" id="KW-0853">WD repeat</keyword>
<evidence type="ECO:0000256" key="4">
    <source>
        <dbReference type="ARBA" id="ARBA00023242"/>
    </source>
</evidence>
<dbReference type="Gene3D" id="2.130.10.10">
    <property type="entry name" value="YVTN repeat-like/Quinoprotein amine dehydrogenase"/>
    <property type="match status" value="1"/>
</dbReference>
<comment type="subcellular location">
    <subcellularLocation>
        <location evidence="1">Nucleus</location>
        <location evidence="1">Nucleolus</location>
    </subcellularLocation>
</comment>
<dbReference type="InterPro" id="IPR015943">
    <property type="entry name" value="WD40/YVTN_repeat-like_dom_sf"/>
</dbReference>
<dbReference type="InterPro" id="IPR019775">
    <property type="entry name" value="WD40_repeat_CS"/>
</dbReference>
<feature type="repeat" description="WD" evidence="5">
    <location>
        <begin position="138"/>
        <end position="171"/>
    </location>
</feature>
<evidence type="ECO:0000313" key="7">
    <source>
        <dbReference type="Proteomes" id="UP000324585"/>
    </source>
</evidence>
<dbReference type="PANTHER" id="PTHR19924">
    <property type="entry name" value="UTP15 U3 SMALL NUCLEOLAR RNA-ASSOCIATED PROTEIN 15 FAMILY MEMBER"/>
    <property type="match status" value="1"/>
</dbReference>
<evidence type="ECO:0000256" key="1">
    <source>
        <dbReference type="ARBA" id="ARBA00004604"/>
    </source>
</evidence>
<reference evidence="7" key="1">
    <citation type="journal article" date="2019" name="Nat. Commun.">
        <title>Expansion of phycobilisome linker gene families in mesophilic red algae.</title>
        <authorList>
            <person name="Lee J."/>
            <person name="Kim D."/>
            <person name="Bhattacharya D."/>
            <person name="Yoon H.S."/>
        </authorList>
    </citation>
    <scope>NUCLEOTIDE SEQUENCE [LARGE SCALE GENOMIC DNA]</scope>
    <source>
        <strain evidence="7">CCMP 1328</strain>
    </source>
</reference>
<dbReference type="Proteomes" id="UP000324585">
    <property type="component" value="Unassembled WGS sequence"/>
</dbReference>
<protein>
    <submittedName>
        <fullName evidence="6">Peroxisomal targeting signal 2 receptor</fullName>
    </submittedName>
</protein>
<dbReference type="Pfam" id="PF00400">
    <property type="entry name" value="WD40"/>
    <property type="match status" value="2"/>
</dbReference>
<name>A0A5J4Z1R0_PORPP</name>
<comment type="caution">
    <text evidence="6">The sequence shown here is derived from an EMBL/GenBank/DDBJ whole genome shotgun (WGS) entry which is preliminary data.</text>
</comment>
<dbReference type="InterPro" id="IPR036322">
    <property type="entry name" value="WD40_repeat_dom_sf"/>
</dbReference>
<evidence type="ECO:0000256" key="3">
    <source>
        <dbReference type="ARBA" id="ARBA00022737"/>
    </source>
</evidence>
<dbReference type="PROSITE" id="PS00678">
    <property type="entry name" value="WD_REPEATS_1"/>
    <property type="match status" value="1"/>
</dbReference>
<dbReference type="SMART" id="SM00320">
    <property type="entry name" value="WD40"/>
    <property type="match status" value="4"/>
</dbReference>
<sequence length="303" mass="32013">MQAVKEWRLSMAVDAVAAAGDGKNIVVATSNLTGSVWEGKVYGIGLGASQPLAEIPIECSLADLCPIREGQFLAGCDDGYVRIVHEGAPIPLLGAHNGPVTAVATSGDTAASAGTDRMVLLHDLVRLMELNGIEATRLTAHTSAVNSVDWSGPMLLTASGDGTVRVWDTRNLANAKPTYSAAVGSMAYCAVFCRNGERIVAGTEAHELVAFDLRAGATTALWTEDGFRGPVRKIKACPHNPGLVAVATDTPSVATVLIDTGKVDKQIFNHRDFVRALAWDETTPGRLFSGSWDRTVCEIKVKT</sequence>
<dbReference type="OrthoDB" id="1522at2759"/>
<evidence type="ECO:0000313" key="6">
    <source>
        <dbReference type="EMBL" id="KAA8497092.1"/>
    </source>
</evidence>
<organism evidence="6 7">
    <name type="scientific">Porphyridium purpureum</name>
    <name type="common">Red alga</name>
    <name type="synonym">Porphyridium cruentum</name>
    <dbReference type="NCBI Taxonomy" id="35688"/>
    <lineage>
        <taxon>Eukaryota</taxon>
        <taxon>Rhodophyta</taxon>
        <taxon>Bangiophyceae</taxon>
        <taxon>Porphyridiales</taxon>
        <taxon>Porphyridiaceae</taxon>
        <taxon>Porphyridium</taxon>
    </lineage>
</organism>
<evidence type="ECO:0000256" key="5">
    <source>
        <dbReference type="PROSITE-ProRule" id="PRU00221"/>
    </source>
</evidence>
<dbReference type="SUPFAM" id="SSF50978">
    <property type="entry name" value="WD40 repeat-like"/>
    <property type="match status" value="1"/>
</dbReference>
<proteinExistence type="predicted"/>
<dbReference type="PANTHER" id="PTHR19924:SF26">
    <property type="entry name" value="U3 SMALL NUCLEOLAR RNA-ASSOCIATED PROTEIN 15 HOMOLOG"/>
    <property type="match status" value="1"/>
</dbReference>
<keyword evidence="4" id="KW-0539">Nucleus</keyword>
<evidence type="ECO:0000256" key="2">
    <source>
        <dbReference type="ARBA" id="ARBA00022574"/>
    </source>
</evidence>